<keyword evidence="3" id="KW-1185">Reference proteome</keyword>
<dbReference type="Ensembl" id="ENSNBRT00000024701.1">
    <property type="protein sequence ID" value="ENSNBRP00000024074.1"/>
    <property type="gene ID" value="ENSNBRG00000018422.1"/>
</dbReference>
<dbReference type="Bgee" id="ENSNBRG00000018422">
    <property type="expression patterns" value="Expressed in zone of skin and 6 other cell types or tissues"/>
</dbReference>
<evidence type="ECO:0000256" key="1">
    <source>
        <dbReference type="SAM" id="MobiDB-lite"/>
    </source>
</evidence>
<feature type="compositionally biased region" description="Acidic residues" evidence="1">
    <location>
        <begin position="19"/>
        <end position="32"/>
    </location>
</feature>
<evidence type="ECO:0000313" key="2">
    <source>
        <dbReference type="Ensembl" id="ENSNBRP00000024074.1"/>
    </source>
</evidence>
<evidence type="ECO:0000313" key="3">
    <source>
        <dbReference type="Proteomes" id="UP000261580"/>
    </source>
</evidence>
<reference evidence="2" key="1">
    <citation type="submission" date="2025-08" db="UniProtKB">
        <authorList>
            <consortium name="Ensembl"/>
        </authorList>
    </citation>
    <scope>IDENTIFICATION</scope>
</reference>
<sequence length="77" mass="8607">GEISSLFLSEVTKPSKEEMESEKEEEDSEEEMESSRSKPELAAATESDAPALTKAQARELRRVRKLDHSWLAGLLDS</sequence>
<name>A0A3Q4N0Q0_NEOBR</name>
<feature type="region of interest" description="Disordered" evidence="1">
    <location>
        <begin position="1"/>
        <end position="56"/>
    </location>
</feature>
<proteinExistence type="predicted"/>
<dbReference type="Proteomes" id="UP000261580">
    <property type="component" value="Unassembled WGS sequence"/>
</dbReference>
<organism evidence="2 3">
    <name type="scientific">Neolamprologus brichardi</name>
    <name type="common">Fairy cichlid</name>
    <name type="synonym">Lamprologus brichardi</name>
    <dbReference type="NCBI Taxonomy" id="32507"/>
    <lineage>
        <taxon>Eukaryota</taxon>
        <taxon>Metazoa</taxon>
        <taxon>Chordata</taxon>
        <taxon>Craniata</taxon>
        <taxon>Vertebrata</taxon>
        <taxon>Euteleostomi</taxon>
        <taxon>Actinopterygii</taxon>
        <taxon>Neopterygii</taxon>
        <taxon>Teleostei</taxon>
        <taxon>Neoteleostei</taxon>
        <taxon>Acanthomorphata</taxon>
        <taxon>Ovalentaria</taxon>
        <taxon>Cichlomorphae</taxon>
        <taxon>Cichliformes</taxon>
        <taxon>Cichlidae</taxon>
        <taxon>African cichlids</taxon>
        <taxon>Pseudocrenilabrinae</taxon>
        <taxon>Lamprologini</taxon>
        <taxon>Neolamprologus</taxon>
    </lineage>
</organism>
<dbReference type="STRING" id="32507.ENSNBRP00000024074"/>
<reference evidence="2" key="2">
    <citation type="submission" date="2025-09" db="UniProtKB">
        <authorList>
            <consortium name="Ensembl"/>
        </authorList>
    </citation>
    <scope>IDENTIFICATION</scope>
</reference>
<protein>
    <submittedName>
        <fullName evidence="2">Uncharacterized protein</fullName>
    </submittedName>
</protein>
<dbReference type="AlphaFoldDB" id="A0A3Q4N0Q0"/>
<accession>A0A3Q4N0Q0</accession>